<evidence type="ECO:0000313" key="3">
    <source>
        <dbReference type="EMBL" id="WAH35069.1"/>
    </source>
</evidence>
<dbReference type="PANTHER" id="PTHR46797:SF1">
    <property type="entry name" value="METHYLPHOSPHONATE SYNTHASE"/>
    <property type="match status" value="1"/>
</dbReference>
<name>A0ABY6YYB2_9BACL</name>
<dbReference type="Pfam" id="PF01381">
    <property type="entry name" value="HTH_3"/>
    <property type="match status" value="1"/>
</dbReference>
<dbReference type="Gene3D" id="1.10.260.40">
    <property type="entry name" value="lambda repressor-like DNA-binding domains"/>
    <property type="match status" value="1"/>
</dbReference>
<keyword evidence="1" id="KW-0238">DNA-binding</keyword>
<dbReference type="PROSITE" id="PS50943">
    <property type="entry name" value="HTH_CROC1"/>
    <property type="match status" value="1"/>
</dbReference>
<reference evidence="3" key="1">
    <citation type="submission" date="2022-08" db="EMBL/GenBank/DDBJ databases">
        <title>Alicyclobacillus dauci DSM2870, complete genome.</title>
        <authorList>
            <person name="Wang Q."/>
            <person name="Cai R."/>
            <person name="Wang Z."/>
        </authorList>
    </citation>
    <scope>NUCLEOTIDE SEQUENCE</scope>
    <source>
        <strain evidence="3">DSM 28700</strain>
    </source>
</reference>
<accession>A0ABY6YYB2</accession>
<evidence type="ECO:0000256" key="1">
    <source>
        <dbReference type="ARBA" id="ARBA00023125"/>
    </source>
</evidence>
<organism evidence="3 4">
    <name type="scientific">Alicyclobacillus dauci</name>
    <dbReference type="NCBI Taxonomy" id="1475485"/>
    <lineage>
        <taxon>Bacteria</taxon>
        <taxon>Bacillati</taxon>
        <taxon>Bacillota</taxon>
        <taxon>Bacilli</taxon>
        <taxon>Bacillales</taxon>
        <taxon>Alicyclobacillaceae</taxon>
        <taxon>Alicyclobacillus</taxon>
    </lineage>
</organism>
<gene>
    <name evidence="3" type="ORF">NZD86_12095</name>
</gene>
<dbReference type="InterPro" id="IPR050807">
    <property type="entry name" value="TransReg_Diox_bact_type"/>
</dbReference>
<proteinExistence type="predicted"/>
<dbReference type="SMART" id="SM00530">
    <property type="entry name" value="HTH_XRE"/>
    <property type="match status" value="1"/>
</dbReference>
<dbReference type="SUPFAM" id="SSF47413">
    <property type="entry name" value="lambda repressor-like DNA-binding domains"/>
    <property type="match status" value="1"/>
</dbReference>
<feature type="domain" description="HTH cro/C1-type" evidence="2">
    <location>
        <begin position="6"/>
        <end position="60"/>
    </location>
</feature>
<dbReference type="InterPro" id="IPR001387">
    <property type="entry name" value="Cro/C1-type_HTH"/>
</dbReference>
<sequence>MIRSNLREVIEQRGIKQTWLAERSGVTTTTLSQIVTGKRVPTLEVAFRIAKVLDLRIDEVWYHEDDE</sequence>
<dbReference type="EMBL" id="CP104064">
    <property type="protein sequence ID" value="WAH35069.1"/>
    <property type="molecule type" value="Genomic_DNA"/>
</dbReference>
<dbReference type="CDD" id="cd00093">
    <property type="entry name" value="HTH_XRE"/>
    <property type="match status" value="1"/>
</dbReference>
<evidence type="ECO:0000313" key="4">
    <source>
        <dbReference type="Proteomes" id="UP001164803"/>
    </source>
</evidence>
<keyword evidence="4" id="KW-1185">Reference proteome</keyword>
<dbReference type="RefSeq" id="WP_268041918.1">
    <property type="nucleotide sequence ID" value="NZ_CP104064.1"/>
</dbReference>
<dbReference type="PANTHER" id="PTHR46797">
    <property type="entry name" value="HTH-TYPE TRANSCRIPTIONAL REGULATOR"/>
    <property type="match status" value="1"/>
</dbReference>
<dbReference type="Proteomes" id="UP001164803">
    <property type="component" value="Chromosome"/>
</dbReference>
<protein>
    <submittedName>
        <fullName evidence="3">Helix-turn-helix domain-containing protein</fullName>
    </submittedName>
</protein>
<evidence type="ECO:0000259" key="2">
    <source>
        <dbReference type="PROSITE" id="PS50943"/>
    </source>
</evidence>
<dbReference type="InterPro" id="IPR010982">
    <property type="entry name" value="Lambda_DNA-bd_dom_sf"/>
</dbReference>